<dbReference type="RefSeq" id="WP_253764951.1">
    <property type="nucleotide sequence ID" value="NZ_BAAAVE010000001.1"/>
</dbReference>
<comment type="caution">
    <text evidence="1">The sequence shown here is derived from an EMBL/GenBank/DDBJ whole genome shotgun (WGS) entry which is preliminary data.</text>
</comment>
<dbReference type="EMBL" id="JAMZEC010000001">
    <property type="protein sequence ID" value="MCP2343974.1"/>
    <property type="molecule type" value="Genomic_DNA"/>
</dbReference>
<reference evidence="1 2" key="1">
    <citation type="submission" date="2022-06" db="EMBL/GenBank/DDBJ databases">
        <title>Sequencing the genomes of 1000 actinobacteria strains.</title>
        <authorList>
            <person name="Klenk H.-P."/>
        </authorList>
    </citation>
    <scope>NUCLEOTIDE SEQUENCE [LARGE SCALE GENOMIC DNA]</scope>
    <source>
        <strain evidence="1 2">DSM 44170</strain>
    </source>
</reference>
<proteinExistence type="predicted"/>
<evidence type="ECO:0000313" key="1">
    <source>
        <dbReference type="EMBL" id="MCP2343974.1"/>
    </source>
</evidence>
<dbReference type="Proteomes" id="UP001320766">
    <property type="component" value="Unassembled WGS sequence"/>
</dbReference>
<name>A0ABT1JRM0_9ACTN</name>
<keyword evidence="2" id="KW-1185">Reference proteome</keyword>
<accession>A0ABT1JRM0</accession>
<organism evidence="1 2">
    <name type="scientific">Nonomuraea roseoviolacea subsp. carminata</name>
    <dbReference type="NCBI Taxonomy" id="160689"/>
    <lineage>
        <taxon>Bacteria</taxon>
        <taxon>Bacillati</taxon>
        <taxon>Actinomycetota</taxon>
        <taxon>Actinomycetes</taxon>
        <taxon>Streptosporangiales</taxon>
        <taxon>Streptosporangiaceae</taxon>
        <taxon>Nonomuraea</taxon>
    </lineage>
</organism>
<evidence type="ECO:0000313" key="2">
    <source>
        <dbReference type="Proteomes" id="UP001320766"/>
    </source>
</evidence>
<gene>
    <name evidence="1" type="ORF">HD595_000096</name>
</gene>
<protein>
    <submittedName>
        <fullName evidence="1">Uncharacterized protein</fullName>
    </submittedName>
</protein>
<sequence>MAGLRADLKAFGWLRLYPINFRALDDPNEFKKYDLVEFEARPARNDPRHESWRPLLTSITTVGHVADWRGRAGWVEDYVKESMCDLLEAVRREAPARSLAAIRPREIDDFIVEQHPGWSQEEKAKIQAYVNQLGLFDTSPRRALEAPRFKARYSYRCQSSRCRGHRQGLLDWEFVMHQRNLAGWSDAAAKEELRARWLDKMCGPDRDTILYVGNQAKRQHVFSVLGLMYPPRQAT</sequence>